<keyword evidence="3" id="KW-1185">Reference proteome</keyword>
<gene>
    <name evidence="2" type="ORF">PPROV_001099500</name>
</gene>
<evidence type="ECO:0000313" key="2">
    <source>
        <dbReference type="EMBL" id="GHP12267.1"/>
    </source>
</evidence>
<reference evidence="2" key="1">
    <citation type="submission" date="2020-10" db="EMBL/GenBank/DDBJ databases">
        <title>Unveiling of a novel bifunctional photoreceptor, Dualchrome1, isolated from a cosmopolitan green alga.</title>
        <authorList>
            <person name="Suzuki S."/>
            <person name="Kawachi M."/>
        </authorList>
    </citation>
    <scope>NUCLEOTIDE SEQUENCE</scope>
    <source>
        <strain evidence="2">NIES 2893</strain>
    </source>
</reference>
<accession>A0A830I5B1</accession>
<protein>
    <submittedName>
        <fullName evidence="2">Uncharacterized protein</fullName>
    </submittedName>
</protein>
<proteinExistence type="predicted"/>
<sequence length="204" mass="20847">MRPLPLLGRAASLSFELNAGRRAPAADFSKAAAALDGADATKSGISSASNPSSSSSSSYSHSLRVFPGVAAGARPFGADRAHGTGVVEPATHHSRSRVEDAWGDLLGDAYSSGQESHTPDHVRDFVAAKHQRAAETLEALLGRAGLSAGGGNGARSASPGTAAWIHSHNADAPVHHGNDASADDEGDGFDATAWLHGNEEHDEV</sequence>
<feature type="region of interest" description="Disordered" evidence="1">
    <location>
        <begin position="41"/>
        <end position="60"/>
    </location>
</feature>
<dbReference type="Proteomes" id="UP000660262">
    <property type="component" value="Unassembled WGS sequence"/>
</dbReference>
<name>A0A830I5B1_9CHLO</name>
<dbReference type="AlphaFoldDB" id="A0A830I5B1"/>
<evidence type="ECO:0000313" key="3">
    <source>
        <dbReference type="Proteomes" id="UP000660262"/>
    </source>
</evidence>
<evidence type="ECO:0000256" key="1">
    <source>
        <dbReference type="SAM" id="MobiDB-lite"/>
    </source>
</evidence>
<comment type="caution">
    <text evidence="2">The sequence shown here is derived from an EMBL/GenBank/DDBJ whole genome shotgun (WGS) entry which is preliminary data.</text>
</comment>
<organism evidence="2 3">
    <name type="scientific">Pycnococcus provasolii</name>
    <dbReference type="NCBI Taxonomy" id="41880"/>
    <lineage>
        <taxon>Eukaryota</taxon>
        <taxon>Viridiplantae</taxon>
        <taxon>Chlorophyta</taxon>
        <taxon>Pseudoscourfieldiophyceae</taxon>
        <taxon>Pseudoscourfieldiales</taxon>
        <taxon>Pycnococcaceae</taxon>
        <taxon>Pycnococcus</taxon>
    </lineage>
</organism>
<feature type="region of interest" description="Disordered" evidence="1">
    <location>
        <begin position="174"/>
        <end position="204"/>
    </location>
</feature>
<dbReference type="EMBL" id="BNJQ01000040">
    <property type="protein sequence ID" value="GHP12267.1"/>
    <property type="molecule type" value="Genomic_DNA"/>
</dbReference>